<sequence length="297" mass="33947">MPIRRIGGTVYVASVTPLQRERRLSTTTERFIFENSNEQRNVQNYVLFKNVLSASPSILHYDLNAAGKLCSMQRSSAHTYFVLAVWQAAHKSDCLIVFSAAKKQGRLQHGKVAGTDKRLVRSRRHHPSIAFTLRAIPRRFAQLIGIAKSAGFCLAILSAVVSCKKENIRNRALQFRHEMNALYRLNYKINSLPYTTIFAQAAGFKVTWELPTTGELRNVRSVPDVHKCAELVYESNDREETGNTVAECRRSWFRWPFLLTKEYLPEPTIREVEGWCYREDIEIACGVSTEILISVTY</sequence>
<keyword evidence="1" id="KW-0472">Membrane</keyword>
<evidence type="ECO:0000313" key="2">
    <source>
        <dbReference type="EMBL" id="KYM80421.1"/>
    </source>
</evidence>
<dbReference type="EMBL" id="KQ976572">
    <property type="protein sequence ID" value="KYM80421.1"/>
    <property type="molecule type" value="Genomic_DNA"/>
</dbReference>
<reference evidence="2 3" key="1">
    <citation type="submission" date="2015-09" db="EMBL/GenBank/DDBJ databases">
        <title>Atta colombica WGS genome.</title>
        <authorList>
            <person name="Nygaard S."/>
            <person name="Hu H."/>
            <person name="Boomsma J."/>
            <person name="Zhang G."/>
        </authorList>
    </citation>
    <scope>NUCLEOTIDE SEQUENCE [LARGE SCALE GENOMIC DNA]</scope>
    <source>
        <strain evidence="2">Treedump-2</strain>
        <tissue evidence="2">Whole body</tissue>
    </source>
</reference>
<dbReference type="AlphaFoldDB" id="A0A151I1G8"/>
<evidence type="ECO:0000256" key="1">
    <source>
        <dbReference type="SAM" id="Phobius"/>
    </source>
</evidence>
<gene>
    <name evidence="2" type="ORF">ALC53_09160</name>
</gene>
<keyword evidence="1" id="KW-1133">Transmembrane helix</keyword>
<protein>
    <submittedName>
        <fullName evidence="2">Uncharacterized protein</fullName>
    </submittedName>
</protein>
<dbReference type="Proteomes" id="UP000078540">
    <property type="component" value="Unassembled WGS sequence"/>
</dbReference>
<accession>A0A151I1G8</accession>
<keyword evidence="3" id="KW-1185">Reference proteome</keyword>
<feature type="transmembrane region" description="Helical" evidence="1">
    <location>
        <begin position="140"/>
        <end position="161"/>
    </location>
</feature>
<keyword evidence="1" id="KW-0812">Transmembrane</keyword>
<evidence type="ECO:0000313" key="3">
    <source>
        <dbReference type="Proteomes" id="UP000078540"/>
    </source>
</evidence>
<organism evidence="2 3">
    <name type="scientific">Atta colombica</name>
    <dbReference type="NCBI Taxonomy" id="520822"/>
    <lineage>
        <taxon>Eukaryota</taxon>
        <taxon>Metazoa</taxon>
        <taxon>Ecdysozoa</taxon>
        <taxon>Arthropoda</taxon>
        <taxon>Hexapoda</taxon>
        <taxon>Insecta</taxon>
        <taxon>Pterygota</taxon>
        <taxon>Neoptera</taxon>
        <taxon>Endopterygota</taxon>
        <taxon>Hymenoptera</taxon>
        <taxon>Apocrita</taxon>
        <taxon>Aculeata</taxon>
        <taxon>Formicoidea</taxon>
        <taxon>Formicidae</taxon>
        <taxon>Myrmicinae</taxon>
        <taxon>Atta</taxon>
    </lineage>
</organism>
<name>A0A151I1G8_9HYME</name>
<proteinExistence type="predicted"/>